<gene>
    <name evidence="3" type="ORF">HCN51_45950</name>
</gene>
<protein>
    <submittedName>
        <fullName evidence="3">DUF2975 domain-containing protein</fullName>
    </submittedName>
</protein>
<evidence type="ECO:0000256" key="2">
    <source>
        <dbReference type="SAM" id="Phobius"/>
    </source>
</evidence>
<sequence length="233" mass="25381">MSRAYPLTRTLIVVRVLLALYVVVLAYEIGHAILTGGENAYSGQSAFSLVCVDAPAATQVEGNVLENPPPVKKPREEKPEPAEDSFFPVEPGVEFFHPLPQMCKDDSSPGIQALYQSSRLTTALVVLAAIVQLERLITRARRESGFDEAVVRGLRVTGLILGVGTLVSSLYETLAEIVLTDWMVPGRLRAPWDSVIIGWDVPWAFLIAGIGLTVLSKVVRVGARMREELEGTV</sequence>
<dbReference type="Proteomes" id="UP000696294">
    <property type="component" value="Unassembled WGS sequence"/>
</dbReference>
<accession>A0ABX1BLN1</accession>
<dbReference type="InterPro" id="IPR021354">
    <property type="entry name" value="DUF2975"/>
</dbReference>
<feature type="transmembrane region" description="Helical" evidence="2">
    <location>
        <begin position="12"/>
        <end position="34"/>
    </location>
</feature>
<reference evidence="3 4" key="1">
    <citation type="submission" date="2020-03" db="EMBL/GenBank/DDBJ databases">
        <title>WGS of actinomycetes isolated from Thailand.</title>
        <authorList>
            <person name="Thawai C."/>
        </authorList>
    </citation>
    <scope>NUCLEOTIDE SEQUENCE [LARGE SCALE GENOMIC DNA]</scope>
    <source>
        <strain evidence="3 4">FMUSA5-5</strain>
    </source>
</reference>
<comment type="caution">
    <text evidence="3">The sequence shown here is derived from an EMBL/GenBank/DDBJ whole genome shotgun (WGS) entry which is preliminary data.</text>
</comment>
<dbReference type="Pfam" id="PF11188">
    <property type="entry name" value="DUF2975"/>
    <property type="match status" value="1"/>
</dbReference>
<evidence type="ECO:0000313" key="3">
    <source>
        <dbReference type="EMBL" id="NJP96694.1"/>
    </source>
</evidence>
<dbReference type="RefSeq" id="WP_168018228.1">
    <property type="nucleotide sequence ID" value="NZ_JAATEP010000053.1"/>
</dbReference>
<proteinExistence type="predicted"/>
<evidence type="ECO:0000256" key="1">
    <source>
        <dbReference type="SAM" id="MobiDB-lite"/>
    </source>
</evidence>
<evidence type="ECO:0000313" key="4">
    <source>
        <dbReference type="Proteomes" id="UP000696294"/>
    </source>
</evidence>
<keyword evidence="2" id="KW-0812">Transmembrane</keyword>
<name>A0ABX1BLN1_9ACTN</name>
<feature type="region of interest" description="Disordered" evidence="1">
    <location>
        <begin position="62"/>
        <end position="84"/>
    </location>
</feature>
<dbReference type="EMBL" id="JAATEP010000053">
    <property type="protein sequence ID" value="NJP96694.1"/>
    <property type="molecule type" value="Genomic_DNA"/>
</dbReference>
<keyword evidence="4" id="KW-1185">Reference proteome</keyword>
<keyword evidence="2" id="KW-0472">Membrane</keyword>
<feature type="transmembrane region" description="Helical" evidence="2">
    <location>
        <begin position="194"/>
        <end position="215"/>
    </location>
</feature>
<feature type="transmembrane region" description="Helical" evidence="2">
    <location>
        <begin position="154"/>
        <end position="174"/>
    </location>
</feature>
<feature type="transmembrane region" description="Helical" evidence="2">
    <location>
        <begin position="114"/>
        <end position="133"/>
    </location>
</feature>
<organism evidence="3 4">
    <name type="scientific">Nonomuraea composti</name>
    <dbReference type="NCBI Taxonomy" id="2720023"/>
    <lineage>
        <taxon>Bacteria</taxon>
        <taxon>Bacillati</taxon>
        <taxon>Actinomycetota</taxon>
        <taxon>Actinomycetes</taxon>
        <taxon>Streptosporangiales</taxon>
        <taxon>Streptosporangiaceae</taxon>
        <taxon>Nonomuraea</taxon>
    </lineage>
</organism>
<keyword evidence="2" id="KW-1133">Transmembrane helix</keyword>